<accession>A0ABR7L9Z7</accession>
<comment type="caution">
    <text evidence="2">The sequence shown here is derived from an EMBL/GenBank/DDBJ whole genome shotgun (WGS) entry which is preliminary data.</text>
</comment>
<reference evidence="2 3" key="1">
    <citation type="submission" date="2020-06" db="EMBL/GenBank/DDBJ databases">
        <title>Actinokineospora xiongansis sp. nov., isolated from soil of Baiyangdian.</title>
        <authorList>
            <person name="Zhang X."/>
        </authorList>
    </citation>
    <scope>NUCLEOTIDE SEQUENCE [LARGE SCALE GENOMIC DNA]</scope>
    <source>
        <strain evidence="2 3">HBU206404</strain>
    </source>
</reference>
<dbReference type="Proteomes" id="UP000734823">
    <property type="component" value="Unassembled WGS sequence"/>
</dbReference>
<dbReference type="Gene3D" id="1.20.1260.20">
    <property type="entry name" value="PPE superfamily"/>
    <property type="match status" value="1"/>
</dbReference>
<evidence type="ECO:0000313" key="2">
    <source>
        <dbReference type="EMBL" id="MBC6449454.1"/>
    </source>
</evidence>
<organism evidence="2 3">
    <name type="scientific">Actinokineospora xionganensis</name>
    <dbReference type="NCBI Taxonomy" id="2684470"/>
    <lineage>
        <taxon>Bacteria</taxon>
        <taxon>Bacillati</taxon>
        <taxon>Actinomycetota</taxon>
        <taxon>Actinomycetes</taxon>
        <taxon>Pseudonocardiales</taxon>
        <taxon>Pseudonocardiaceae</taxon>
        <taxon>Actinokineospora</taxon>
    </lineage>
</organism>
<dbReference type="InterPro" id="IPR038332">
    <property type="entry name" value="PPE_sf"/>
</dbReference>
<proteinExistence type="predicted"/>
<keyword evidence="3" id="KW-1185">Reference proteome</keyword>
<sequence>MNPVEQLLAPVLEVQSALVGTDGPSARDAKAQGQAAATADSGARHDALAAQGDKQADVAGAGYDSPTIAELDNWQAWQLEEMRALLDAISPDAMAETGATWQALGSQIADSFETFRREVTEAVAETWTGPAAAAADGYCSAFAQWGSAFGAAVDGTGIRIHQAAAAVDLAKINLPEPQDFNWQRLLVVAAEGAIIGGVVGAIAGAAAGPAGIAAGAALGAAAGATVGGGGDVFKQFVEQQQAQQRGAEVMERFYSKGYVDVDATTPAFATAVSSTSPGTAGTSASSFGQVPGGGGSAAGIASGLSGGGSGSGVDSRLGGGFGAGAGMRPAGRGGIGAGRGAAGRAGGLGGPFGGGGARGQGDEDEERLSKFVQKDDGLFASDEPCARPIIGV</sequence>
<gene>
    <name evidence="2" type="ORF">GPZ80_20020</name>
</gene>
<dbReference type="RefSeq" id="WP_187222233.1">
    <property type="nucleotide sequence ID" value="NZ_JABVED010000011.1"/>
</dbReference>
<feature type="compositionally biased region" description="Gly residues" evidence="1">
    <location>
        <begin position="336"/>
        <end position="359"/>
    </location>
</feature>
<protein>
    <recommendedName>
        <fullName evidence="4">PPE family protein</fullName>
    </recommendedName>
</protein>
<evidence type="ECO:0000313" key="3">
    <source>
        <dbReference type="Proteomes" id="UP000734823"/>
    </source>
</evidence>
<dbReference type="SUPFAM" id="SSF140459">
    <property type="entry name" value="PE/PPE dimer-like"/>
    <property type="match status" value="1"/>
</dbReference>
<dbReference type="EMBL" id="JABVED010000011">
    <property type="protein sequence ID" value="MBC6449454.1"/>
    <property type="molecule type" value="Genomic_DNA"/>
</dbReference>
<feature type="region of interest" description="Disordered" evidence="1">
    <location>
        <begin position="336"/>
        <end position="368"/>
    </location>
</feature>
<evidence type="ECO:0000256" key="1">
    <source>
        <dbReference type="SAM" id="MobiDB-lite"/>
    </source>
</evidence>
<name>A0ABR7L9Z7_9PSEU</name>
<evidence type="ECO:0008006" key="4">
    <source>
        <dbReference type="Google" id="ProtNLM"/>
    </source>
</evidence>
<feature type="compositionally biased region" description="Low complexity" evidence="1">
    <location>
        <begin position="31"/>
        <end position="41"/>
    </location>
</feature>
<feature type="region of interest" description="Disordered" evidence="1">
    <location>
        <begin position="21"/>
        <end position="48"/>
    </location>
</feature>